<evidence type="ECO:0000259" key="2">
    <source>
        <dbReference type="Pfam" id="PF13193"/>
    </source>
</evidence>
<organism evidence="3 4">
    <name type="scientific">Candidatus Neomicrothrix subdominans</name>
    <dbReference type="NCBI Taxonomy" id="2954438"/>
    <lineage>
        <taxon>Bacteria</taxon>
        <taxon>Bacillati</taxon>
        <taxon>Actinomycetota</taxon>
        <taxon>Acidimicrobiia</taxon>
        <taxon>Acidimicrobiales</taxon>
        <taxon>Microthrixaceae</taxon>
        <taxon>Candidatus Neomicrothrix</taxon>
    </lineage>
</organism>
<sequence>MALNENFATVWEAIADTLGDAPALSHGPLTRTWAELDDRAARFAGAMADAGVGAGSDDGGAKVGMALYNGPAYTEATFGAFKARAVPFNVNYRYRESELAYLLSNADCEVVVAHPELVDLIEAIRADVPSLRLLVAVGDEIDGSPVGDLPDGWVHYEELLAASDPASRIERSGDDLWFLYTGGTTGMPKGVMWPHSSLLGVFGPTWKGLKVALPDTPAEAARVAAELRERGTEQRLIPAAPMMHGTSSQLTMGALSTGGHVVTLTSRSFDPAELWATVEDRSATHLCIVGDPFCRPMVVELETAEATGRPYDLTSLKVITSSGAMWSGPQKEALLARVPALLIDLLGSSEGNGFGASVARRGRSAGTARFQLGDDAAVFTEDGRRVEPGSGERGRLATGGHLPLGYYKDAAATDATYPTYEGRRWAVPGDFATVELDGTINLLGRGSVSINTAGEKVFPEEVEEATKSLAWVVDATVVGVPDETWGSAVTAVVSLGDGAPGDLTPDEALGSDAVGVPADAALLELVRTHVKEQLAAYKAPQHVVVVPAVMRGPNGKADYRWAGEVAASALG</sequence>
<dbReference type="InterPro" id="IPR045851">
    <property type="entry name" value="AMP-bd_C_sf"/>
</dbReference>
<dbReference type="InterPro" id="IPR025110">
    <property type="entry name" value="AMP-bd_C"/>
</dbReference>
<dbReference type="PANTHER" id="PTHR43767">
    <property type="entry name" value="LONG-CHAIN-FATTY-ACID--COA LIGASE"/>
    <property type="match status" value="1"/>
</dbReference>
<evidence type="ECO:0000313" key="4">
    <source>
        <dbReference type="Proteomes" id="UP000727993"/>
    </source>
</evidence>
<reference evidence="3 4" key="1">
    <citation type="submission" date="2020-10" db="EMBL/GenBank/DDBJ databases">
        <title>Connecting structure to function with the recovery of over 1000 high-quality activated sludge metagenome-assembled genomes encoding full-length rRNA genes using long-read sequencing.</title>
        <authorList>
            <person name="Singleton C.M."/>
            <person name="Petriglieri F."/>
            <person name="Kristensen J.M."/>
            <person name="Kirkegaard R.H."/>
            <person name="Michaelsen T.Y."/>
            <person name="Andersen M.H."/>
            <person name="Karst S.M."/>
            <person name="Dueholm M.S."/>
            <person name="Nielsen P.H."/>
            <person name="Albertsen M."/>
        </authorList>
    </citation>
    <scope>NUCLEOTIDE SEQUENCE [LARGE SCALE GENOMIC DNA]</scope>
    <source>
        <strain evidence="3">Lyne_18-Q3-R50-59_MAXAC.006</strain>
    </source>
</reference>
<comment type="caution">
    <text evidence="3">The sequence shown here is derived from an EMBL/GenBank/DDBJ whole genome shotgun (WGS) entry which is preliminary data.</text>
</comment>
<evidence type="ECO:0000313" key="3">
    <source>
        <dbReference type="EMBL" id="MBK9295624.1"/>
    </source>
</evidence>
<name>A0A936NB50_9ACTN</name>
<accession>A0A936NB50</accession>
<dbReference type="Pfam" id="PF13193">
    <property type="entry name" value="AMP-binding_C"/>
    <property type="match status" value="1"/>
</dbReference>
<protein>
    <submittedName>
        <fullName evidence="3">AMP-binding protein</fullName>
    </submittedName>
</protein>
<dbReference type="InterPro" id="IPR000873">
    <property type="entry name" value="AMP-dep_synth/lig_dom"/>
</dbReference>
<evidence type="ECO:0000259" key="1">
    <source>
        <dbReference type="Pfam" id="PF00501"/>
    </source>
</evidence>
<dbReference type="AlphaFoldDB" id="A0A936NB50"/>
<gene>
    <name evidence="3" type="ORF">IPN02_01860</name>
</gene>
<dbReference type="InterPro" id="IPR042099">
    <property type="entry name" value="ANL_N_sf"/>
</dbReference>
<dbReference type="NCBIfam" id="NF005863">
    <property type="entry name" value="PRK07798.1"/>
    <property type="match status" value="1"/>
</dbReference>
<dbReference type="InterPro" id="IPR050237">
    <property type="entry name" value="ATP-dep_AMP-bd_enzyme"/>
</dbReference>
<dbReference type="SUPFAM" id="SSF56801">
    <property type="entry name" value="Acetyl-CoA synthetase-like"/>
    <property type="match status" value="1"/>
</dbReference>
<dbReference type="Gene3D" id="3.30.300.30">
    <property type="match status" value="1"/>
</dbReference>
<dbReference type="Pfam" id="PF00501">
    <property type="entry name" value="AMP-binding"/>
    <property type="match status" value="1"/>
</dbReference>
<dbReference type="Proteomes" id="UP000727993">
    <property type="component" value="Unassembled WGS sequence"/>
</dbReference>
<dbReference type="PANTHER" id="PTHR43767:SF1">
    <property type="entry name" value="NONRIBOSOMAL PEPTIDE SYNTHASE PES1 (EUROFUNG)-RELATED"/>
    <property type="match status" value="1"/>
</dbReference>
<feature type="domain" description="AMP-binding enzyme C-terminal" evidence="2">
    <location>
        <begin position="461"/>
        <end position="556"/>
    </location>
</feature>
<dbReference type="Gene3D" id="3.40.50.12780">
    <property type="entry name" value="N-terminal domain of ligase-like"/>
    <property type="match status" value="1"/>
</dbReference>
<dbReference type="EMBL" id="JADJZA010000001">
    <property type="protein sequence ID" value="MBK9295624.1"/>
    <property type="molecule type" value="Genomic_DNA"/>
</dbReference>
<feature type="domain" description="AMP-dependent synthetase/ligase" evidence="1">
    <location>
        <begin position="15"/>
        <end position="401"/>
    </location>
</feature>
<dbReference type="GO" id="GO:0016878">
    <property type="term" value="F:acid-thiol ligase activity"/>
    <property type="evidence" value="ECO:0007669"/>
    <property type="project" value="UniProtKB-ARBA"/>
</dbReference>
<proteinExistence type="predicted"/>